<dbReference type="GO" id="GO:0061504">
    <property type="term" value="P:cyclic threonylcarbamoyladenosine biosynthetic process"/>
    <property type="evidence" value="ECO:0007669"/>
    <property type="project" value="TreeGrafter"/>
</dbReference>
<dbReference type="SUPFAM" id="SSF69572">
    <property type="entry name" value="Activating enzymes of the ubiquitin-like proteins"/>
    <property type="match status" value="1"/>
</dbReference>
<dbReference type="AlphaFoldDB" id="A0A5J6WJP6"/>
<dbReference type="GO" id="GO:0008641">
    <property type="term" value="F:ubiquitin-like modifier activating enzyme activity"/>
    <property type="evidence" value="ECO:0007669"/>
    <property type="project" value="InterPro"/>
</dbReference>
<dbReference type="KEGG" id="mmaa:FR932_03865"/>
<proteinExistence type="predicted"/>
<dbReference type="OrthoDB" id="272552at2"/>
<sequence length="264" mass="29434">METIKREVLFSRMIGLISESELLSLENKRVAVPGCGGTGFTYAECLIRMGVGNINIADADTFGPENMNRQFGCTMETVGLKKSAVLEQRLKSINPNVNIATVDFIDEDNIHQYLDGVDVVCDTLDFFVIEPRRLLYKVAREKNIPVIICCPVAFGVTSHIFLPNAMSFDEYFDINDQESEQDQLIKFGNGLTPSSLFKSYATSPSLDFQNKKVASLSSSCLMATSYGSNIALMLLLGYETGFKPVPYCYQFDIRSGQFEEVLKK</sequence>
<organism evidence="2 3">
    <name type="scientific">Moritella marina ATCC 15381</name>
    <dbReference type="NCBI Taxonomy" id="1202962"/>
    <lineage>
        <taxon>Bacteria</taxon>
        <taxon>Pseudomonadati</taxon>
        <taxon>Pseudomonadota</taxon>
        <taxon>Gammaproteobacteria</taxon>
        <taxon>Alteromonadales</taxon>
        <taxon>Moritellaceae</taxon>
        <taxon>Moritella</taxon>
    </lineage>
</organism>
<reference evidence="2 3" key="1">
    <citation type="submission" date="2019-09" db="EMBL/GenBank/DDBJ databases">
        <title>Hybrid Assembly of the complete Genome of the Deep-Sea Bacterium Moritella marina from long Nanopore and Illumina reads.</title>
        <authorList>
            <person name="Magin S."/>
            <person name="Georgoulis A."/>
            <person name="Papadimitriou K."/>
            <person name="Iliakis G."/>
            <person name="Vorgias C.E."/>
        </authorList>
    </citation>
    <scope>NUCLEOTIDE SEQUENCE [LARGE SCALE GENOMIC DNA]</scope>
    <source>
        <strain evidence="2 3">MP-1</strain>
    </source>
</reference>
<dbReference type="Pfam" id="PF00899">
    <property type="entry name" value="ThiF"/>
    <property type="match status" value="1"/>
</dbReference>
<gene>
    <name evidence="2" type="ORF">FR932_03865</name>
</gene>
<evidence type="ECO:0000259" key="1">
    <source>
        <dbReference type="Pfam" id="PF00899"/>
    </source>
</evidence>
<dbReference type="PANTHER" id="PTHR43267:SF1">
    <property type="entry name" value="TRNA THREONYLCARBAMOYLADENOSINE DEHYDRATASE"/>
    <property type="match status" value="1"/>
</dbReference>
<evidence type="ECO:0000313" key="2">
    <source>
        <dbReference type="EMBL" id="QFI37025.1"/>
    </source>
</evidence>
<dbReference type="InterPro" id="IPR035985">
    <property type="entry name" value="Ubiquitin-activating_enz"/>
</dbReference>
<feature type="domain" description="THIF-type NAD/FAD binding fold" evidence="1">
    <location>
        <begin position="11"/>
        <end position="261"/>
    </location>
</feature>
<dbReference type="CDD" id="cd01483">
    <property type="entry name" value="E1_enzyme_family"/>
    <property type="match status" value="1"/>
</dbReference>
<keyword evidence="3" id="KW-1185">Reference proteome</keyword>
<accession>A0A5J6WJP6</accession>
<dbReference type="Gene3D" id="3.40.50.720">
    <property type="entry name" value="NAD(P)-binding Rossmann-like Domain"/>
    <property type="match status" value="1"/>
</dbReference>
<protein>
    <submittedName>
        <fullName evidence="2">Dinucleotide-utilizing protein</fullName>
    </submittedName>
</protein>
<dbReference type="InterPro" id="IPR000594">
    <property type="entry name" value="ThiF_NAD_FAD-bd"/>
</dbReference>
<dbReference type="PANTHER" id="PTHR43267">
    <property type="entry name" value="TRNA THREONYLCARBAMOYLADENOSINE DEHYDRATASE"/>
    <property type="match status" value="1"/>
</dbReference>
<name>A0A5J6WJP6_MORMI</name>
<dbReference type="InterPro" id="IPR045886">
    <property type="entry name" value="ThiF/MoeB/HesA"/>
</dbReference>
<dbReference type="Proteomes" id="UP000327424">
    <property type="component" value="Chromosome"/>
</dbReference>
<dbReference type="RefSeq" id="WP_019439369.1">
    <property type="nucleotide sequence ID" value="NZ_ALOE01000001.1"/>
</dbReference>
<dbReference type="GO" id="GO:0061503">
    <property type="term" value="F:tRNA threonylcarbamoyladenosine dehydratase"/>
    <property type="evidence" value="ECO:0007669"/>
    <property type="project" value="TreeGrafter"/>
</dbReference>
<dbReference type="EMBL" id="CP044399">
    <property type="protein sequence ID" value="QFI37025.1"/>
    <property type="molecule type" value="Genomic_DNA"/>
</dbReference>
<evidence type="ECO:0000313" key="3">
    <source>
        <dbReference type="Proteomes" id="UP000327424"/>
    </source>
</evidence>